<name>A0A645E4Y6_9ZZZZ</name>
<feature type="domain" description="AAA+ ATPase" evidence="1">
    <location>
        <begin position="98"/>
        <end position="237"/>
    </location>
</feature>
<dbReference type="InterPro" id="IPR003593">
    <property type="entry name" value="AAA+_ATPase"/>
</dbReference>
<dbReference type="PANTHER" id="PTHR30050:SF4">
    <property type="entry name" value="ATP-BINDING PROTEIN RV3427C IN INSERTION SEQUENCE-RELATED"/>
    <property type="match status" value="1"/>
</dbReference>
<dbReference type="PANTHER" id="PTHR30050">
    <property type="entry name" value="CHROMOSOMAL REPLICATION INITIATOR PROTEIN DNAA"/>
    <property type="match status" value="1"/>
</dbReference>
<dbReference type="SMART" id="SM00382">
    <property type="entry name" value="AAA"/>
    <property type="match status" value="1"/>
</dbReference>
<dbReference type="Gene3D" id="3.40.50.300">
    <property type="entry name" value="P-loop containing nucleotide triphosphate hydrolases"/>
    <property type="match status" value="1"/>
</dbReference>
<proteinExistence type="predicted"/>
<dbReference type="AlphaFoldDB" id="A0A645E4Y6"/>
<accession>A0A645E4Y6</accession>
<dbReference type="GO" id="GO:0006260">
    <property type="term" value="P:DNA replication"/>
    <property type="evidence" value="ECO:0007669"/>
    <property type="project" value="TreeGrafter"/>
</dbReference>
<evidence type="ECO:0000313" key="2">
    <source>
        <dbReference type="EMBL" id="MPM96854.1"/>
    </source>
</evidence>
<dbReference type="SUPFAM" id="SSF52540">
    <property type="entry name" value="P-loop containing nucleoside triphosphate hydrolases"/>
    <property type="match status" value="1"/>
</dbReference>
<sequence>MHGLYSSLVIGYRSEDGREVVIEEDKRCHHCVREEEEKQRQHIAYEQYKEKRITELLADNGVTGIFEGVGYDSFITDPLQEPGKLHVRGMVMAWLSGSFRNIILSGKPGTGKTLLASIAINEASRIMRPALYTTEQKLYRTFRAVLQYPEKEGQLVKQFAAFDFLAIDELGRSAGTEYEARLLAEIIDDRYKGNKATLFSTNMNHEELTAYLGDNVIRRIAVSGRRAKCDWPPYRGVQG</sequence>
<evidence type="ECO:0000259" key="1">
    <source>
        <dbReference type="SMART" id="SM00382"/>
    </source>
</evidence>
<dbReference type="EMBL" id="VSSQ01043192">
    <property type="protein sequence ID" value="MPM96854.1"/>
    <property type="molecule type" value="Genomic_DNA"/>
</dbReference>
<protein>
    <recommendedName>
        <fullName evidence="1">AAA+ ATPase domain-containing protein</fullName>
    </recommendedName>
</protein>
<comment type="caution">
    <text evidence="2">The sequence shown here is derived from an EMBL/GenBank/DDBJ whole genome shotgun (WGS) entry which is preliminary data.</text>
</comment>
<dbReference type="Pfam" id="PF01695">
    <property type="entry name" value="IstB_IS21"/>
    <property type="match status" value="1"/>
</dbReference>
<dbReference type="InterPro" id="IPR002611">
    <property type="entry name" value="IstB_ATP-bd"/>
</dbReference>
<dbReference type="GO" id="GO:0005524">
    <property type="term" value="F:ATP binding"/>
    <property type="evidence" value="ECO:0007669"/>
    <property type="project" value="InterPro"/>
</dbReference>
<gene>
    <name evidence="2" type="ORF">SDC9_144019</name>
</gene>
<dbReference type="InterPro" id="IPR027417">
    <property type="entry name" value="P-loop_NTPase"/>
</dbReference>
<reference evidence="2" key="1">
    <citation type="submission" date="2019-08" db="EMBL/GenBank/DDBJ databases">
        <authorList>
            <person name="Kucharzyk K."/>
            <person name="Murdoch R.W."/>
            <person name="Higgins S."/>
            <person name="Loffler F."/>
        </authorList>
    </citation>
    <scope>NUCLEOTIDE SEQUENCE</scope>
</reference>
<organism evidence="2">
    <name type="scientific">bioreactor metagenome</name>
    <dbReference type="NCBI Taxonomy" id="1076179"/>
    <lineage>
        <taxon>unclassified sequences</taxon>
        <taxon>metagenomes</taxon>
        <taxon>ecological metagenomes</taxon>
    </lineage>
</organism>